<comment type="caution">
    <text evidence="2">The sequence shown here is derived from an EMBL/GenBank/DDBJ whole genome shotgun (WGS) entry which is preliminary data.</text>
</comment>
<dbReference type="EMBL" id="WTVM01000007">
    <property type="protein sequence ID" value="NMG01750.1"/>
    <property type="molecule type" value="Genomic_DNA"/>
</dbReference>
<evidence type="ECO:0000313" key="3">
    <source>
        <dbReference type="Proteomes" id="UP000599523"/>
    </source>
</evidence>
<dbReference type="GO" id="GO:0015074">
    <property type="term" value="P:DNA integration"/>
    <property type="evidence" value="ECO:0007669"/>
    <property type="project" value="InterPro"/>
</dbReference>
<name>A0A972J8I7_9RHOO</name>
<keyword evidence="3" id="KW-1185">Reference proteome</keyword>
<gene>
    <name evidence="2" type="ORF">GPA21_02015</name>
</gene>
<dbReference type="GO" id="GO:0006310">
    <property type="term" value="P:DNA recombination"/>
    <property type="evidence" value="ECO:0007669"/>
    <property type="project" value="InterPro"/>
</dbReference>
<dbReference type="InterPro" id="IPR013762">
    <property type="entry name" value="Integrase-like_cat_sf"/>
</dbReference>
<dbReference type="Gene3D" id="1.10.443.10">
    <property type="entry name" value="Intergrase catalytic core"/>
    <property type="match status" value="1"/>
</dbReference>
<accession>A0A972J8I7</accession>
<protein>
    <submittedName>
        <fullName evidence="2">Uncharacterized protein</fullName>
    </submittedName>
</protein>
<dbReference type="Proteomes" id="UP000599523">
    <property type="component" value="Unassembled WGS sequence"/>
</dbReference>
<organism evidence="2 3">
    <name type="scientific">Azoarcus taiwanensis</name>
    <dbReference type="NCBI Taxonomy" id="666964"/>
    <lineage>
        <taxon>Bacteria</taxon>
        <taxon>Pseudomonadati</taxon>
        <taxon>Pseudomonadota</taxon>
        <taxon>Betaproteobacteria</taxon>
        <taxon>Rhodocyclales</taxon>
        <taxon>Zoogloeaceae</taxon>
        <taxon>Azoarcus</taxon>
    </lineage>
</organism>
<dbReference type="AlphaFoldDB" id="A0A972J8I7"/>
<dbReference type="GO" id="GO:0003677">
    <property type="term" value="F:DNA binding"/>
    <property type="evidence" value="ECO:0007669"/>
    <property type="project" value="InterPro"/>
</dbReference>
<sequence length="180" mass="20182">MRFEPAVEGYPIGLELTILGAKVGRIRDSKGIEHDRGQERRSILVSLDSPAAQHLLDEFDCAMKSGAEYLHVSYHRKSLSNRLSEVSRVVFPRRREHISAYCYRHQITSDHKAAGVARETIAAMLGQLSDYSQGSYGRPRNGRSATQPLVLGAFATNPVKRSKKTDRLQHFKKPKKTPAP</sequence>
<proteinExistence type="predicted"/>
<evidence type="ECO:0000313" key="2">
    <source>
        <dbReference type="EMBL" id="NMG01750.1"/>
    </source>
</evidence>
<feature type="region of interest" description="Disordered" evidence="1">
    <location>
        <begin position="161"/>
        <end position="180"/>
    </location>
</feature>
<reference evidence="2" key="1">
    <citation type="submission" date="2019-12" db="EMBL/GenBank/DDBJ databases">
        <title>Comparative genomics gives insights into the taxonomy of the Azoarcus-Aromatoleum group and reveals separate origins of nif in the plant-associated Azoarcus and non-plant-associated Aromatoleum sub-groups.</title>
        <authorList>
            <person name="Lafos M."/>
            <person name="Maluk M."/>
            <person name="Batista M."/>
            <person name="Junghare M."/>
            <person name="Carmona M."/>
            <person name="Faoro H."/>
            <person name="Cruz L.M."/>
            <person name="Battistoni F."/>
            <person name="De Souza E."/>
            <person name="Pedrosa F."/>
            <person name="Chen W.-M."/>
            <person name="Poole P.S."/>
            <person name="Dixon R.A."/>
            <person name="James E.K."/>
        </authorList>
    </citation>
    <scope>NUCLEOTIDE SEQUENCE</scope>
    <source>
        <strain evidence="2">NSC3</strain>
    </source>
</reference>
<evidence type="ECO:0000256" key="1">
    <source>
        <dbReference type="SAM" id="MobiDB-lite"/>
    </source>
</evidence>